<evidence type="ECO:0000313" key="2">
    <source>
        <dbReference type="EMBL" id="QWC15746.1"/>
    </source>
</evidence>
<protein>
    <submittedName>
        <fullName evidence="2">Uncharacterized protein</fullName>
    </submittedName>
</protein>
<feature type="signal peptide" evidence="1">
    <location>
        <begin position="1"/>
        <end position="31"/>
    </location>
</feature>
<dbReference type="PROSITE" id="PS51257">
    <property type="entry name" value="PROKAR_LIPOPROTEIN"/>
    <property type="match status" value="1"/>
</dbReference>
<dbReference type="Proteomes" id="UP000679335">
    <property type="component" value="Chromosome"/>
</dbReference>
<evidence type="ECO:0000256" key="1">
    <source>
        <dbReference type="SAM" id="SignalP"/>
    </source>
</evidence>
<name>A0ABX8GJD5_9CELL</name>
<dbReference type="RefSeq" id="WP_208196305.1">
    <property type="nucleotide sequence ID" value="NZ_CP076023.1"/>
</dbReference>
<reference evidence="2 3" key="1">
    <citation type="submission" date="2021-05" db="EMBL/GenBank/DDBJ databases">
        <title>Novel species in genus Cellulomonas.</title>
        <authorList>
            <person name="Zhang G."/>
        </authorList>
    </citation>
    <scope>NUCLEOTIDE SEQUENCE [LARGE SCALE GENOMIC DNA]</scope>
    <source>
        <strain evidence="3">zg-ZUI157</strain>
    </source>
</reference>
<evidence type="ECO:0000313" key="3">
    <source>
        <dbReference type="Proteomes" id="UP000679335"/>
    </source>
</evidence>
<feature type="chain" id="PRO_5045069315" evidence="1">
    <location>
        <begin position="32"/>
        <end position="148"/>
    </location>
</feature>
<gene>
    <name evidence="2" type="ORF">KKR89_15940</name>
</gene>
<proteinExistence type="predicted"/>
<sequence>MKIGKQRLAVAAAVALVSAVAVVVPAGAAQAGGSCSSLSGCSRVENVDNLPITARRNWTCSSGSTGTASTSCVSGGTLTIYQNGKTPSNEDWDVVQVDGGWCYKIRFINWYGKDWTVRYDRRGLGNTYVKVENGSRAIVQDQSLSSCP</sequence>
<accession>A0ABX8GJD5</accession>
<keyword evidence="1" id="KW-0732">Signal</keyword>
<keyword evidence="3" id="KW-1185">Reference proteome</keyword>
<dbReference type="EMBL" id="CP076023">
    <property type="protein sequence ID" value="QWC15746.1"/>
    <property type="molecule type" value="Genomic_DNA"/>
</dbReference>
<organism evidence="2 3">
    <name type="scientific">Cellulomonas dongxiuzhuiae</name>
    <dbReference type="NCBI Taxonomy" id="2819979"/>
    <lineage>
        <taxon>Bacteria</taxon>
        <taxon>Bacillati</taxon>
        <taxon>Actinomycetota</taxon>
        <taxon>Actinomycetes</taxon>
        <taxon>Micrococcales</taxon>
        <taxon>Cellulomonadaceae</taxon>
        <taxon>Cellulomonas</taxon>
    </lineage>
</organism>